<gene>
    <name evidence="4" type="ORF">IAA60_00055</name>
</gene>
<dbReference type="InterPro" id="IPR039697">
    <property type="entry name" value="Alcohol_dehydrogenase_Fe"/>
</dbReference>
<dbReference type="Pfam" id="PF00465">
    <property type="entry name" value="Fe-ADH"/>
    <property type="match status" value="1"/>
</dbReference>
<evidence type="ECO:0000256" key="1">
    <source>
        <dbReference type="ARBA" id="ARBA00023002"/>
    </source>
</evidence>
<feature type="domain" description="Alcohol dehydrogenase iron-type/glycerol dehydrogenase GldA" evidence="2">
    <location>
        <begin position="9"/>
        <end position="184"/>
    </location>
</feature>
<dbReference type="Proteomes" id="UP000824165">
    <property type="component" value="Unassembled WGS sequence"/>
</dbReference>
<dbReference type="FunFam" id="3.40.50.1970:FF:000003">
    <property type="entry name" value="Alcohol dehydrogenase, iron-containing"/>
    <property type="match status" value="1"/>
</dbReference>
<dbReference type="SUPFAM" id="SSF56796">
    <property type="entry name" value="Dehydroquinate synthase-like"/>
    <property type="match status" value="1"/>
</dbReference>
<evidence type="ECO:0000259" key="3">
    <source>
        <dbReference type="Pfam" id="PF25137"/>
    </source>
</evidence>
<proteinExistence type="predicted"/>
<sequence length="392" mass="42349">MNSYNYYAPTRVLFGAGSLGKLHEQAMPGKKALLVISNGKSTITNGSLERTKSELEKAGCEYVIFNKVAANPLKSVVEEGARTARETGCDFVVALGGGSVMDAAKVMAMLAPQPSDDLWDYAGGATGKARPVENAPLPYIAITTSAGTGSEVDEAGVITNPETNEKIGISCGDTLFAVLAIVDPELMTTVPPEFTAYQGFDALCHSLEGYIANIANPMSDMVERTAIENIGKYLPRAVKDGNDIEAREAVAFANTMSGYSMVACACTSEHSMEHAMSAYHPELPHGAGLIMISKEYFKFWIDKHVCDERFIDMAKFLGKADASSPYDFITALDELQKACGVNELKMSDYGIKEDEFMTLAKNARATMGVLFKYDPAETTDEEIAGIYARSYR</sequence>
<dbReference type="InterPro" id="IPR056798">
    <property type="entry name" value="ADH_Fe_C"/>
</dbReference>
<dbReference type="CDD" id="cd08185">
    <property type="entry name" value="Fe-ADH-like"/>
    <property type="match status" value="1"/>
</dbReference>
<dbReference type="EMBL" id="DVLU01000001">
    <property type="protein sequence ID" value="HIT84277.1"/>
    <property type="molecule type" value="Genomic_DNA"/>
</dbReference>
<evidence type="ECO:0000313" key="4">
    <source>
        <dbReference type="EMBL" id="HIT84277.1"/>
    </source>
</evidence>
<reference evidence="4" key="1">
    <citation type="submission" date="2020-10" db="EMBL/GenBank/DDBJ databases">
        <authorList>
            <person name="Gilroy R."/>
        </authorList>
    </citation>
    <scope>NUCLEOTIDE SEQUENCE</scope>
    <source>
        <strain evidence="4">CHK181-108</strain>
    </source>
</reference>
<organism evidence="4 5">
    <name type="scientific">Candidatus Ornithomonoglobus intestinigallinarum</name>
    <dbReference type="NCBI Taxonomy" id="2840894"/>
    <lineage>
        <taxon>Bacteria</taxon>
        <taxon>Bacillati</taxon>
        <taxon>Bacillota</taxon>
        <taxon>Clostridia</taxon>
        <taxon>Candidatus Ornithomonoglobus</taxon>
    </lineage>
</organism>
<reference evidence="4" key="2">
    <citation type="journal article" date="2021" name="PeerJ">
        <title>Extensive microbial diversity within the chicken gut microbiome revealed by metagenomics and culture.</title>
        <authorList>
            <person name="Gilroy R."/>
            <person name="Ravi A."/>
            <person name="Getino M."/>
            <person name="Pursley I."/>
            <person name="Horton D.L."/>
            <person name="Alikhan N.F."/>
            <person name="Baker D."/>
            <person name="Gharbi K."/>
            <person name="Hall N."/>
            <person name="Watson M."/>
            <person name="Adriaenssens E.M."/>
            <person name="Foster-Nyarko E."/>
            <person name="Jarju S."/>
            <person name="Secka A."/>
            <person name="Antonio M."/>
            <person name="Oren A."/>
            <person name="Chaudhuri R.R."/>
            <person name="La Ragione R."/>
            <person name="Hildebrand F."/>
            <person name="Pallen M.J."/>
        </authorList>
    </citation>
    <scope>NUCLEOTIDE SEQUENCE</scope>
    <source>
        <strain evidence="4">CHK181-108</strain>
    </source>
</reference>
<dbReference type="Gene3D" id="1.20.1090.10">
    <property type="entry name" value="Dehydroquinate synthase-like - alpha domain"/>
    <property type="match status" value="1"/>
</dbReference>
<comment type="caution">
    <text evidence="4">The sequence shown here is derived from an EMBL/GenBank/DDBJ whole genome shotgun (WGS) entry which is preliminary data.</text>
</comment>
<dbReference type="Gene3D" id="3.40.50.1970">
    <property type="match status" value="1"/>
</dbReference>
<feature type="domain" description="Fe-containing alcohol dehydrogenase-like C-terminal" evidence="3">
    <location>
        <begin position="195"/>
        <end position="391"/>
    </location>
</feature>
<evidence type="ECO:0000259" key="2">
    <source>
        <dbReference type="Pfam" id="PF00465"/>
    </source>
</evidence>
<protein>
    <submittedName>
        <fullName evidence="4">Iron-containing alcohol dehydrogenase</fullName>
    </submittedName>
</protein>
<dbReference type="Pfam" id="PF25137">
    <property type="entry name" value="ADH_Fe_C"/>
    <property type="match status" value="1"/>
</dbReference>
<dbReference type="GO" id="GO:0004022">
    <property type="term" value="F:alcohol dehydrogenase (NAD+) activity"/>
    <property type="evidence" value="ECO:0007669"/>
    <property type="project" value="UniProtKB-ARBA"/>
</dbReference>
<keyword evidence="1" id="KW-0560">Oxidoreductase</keyword>
<dbReference type="InterPro" id="IPR001670">
    <property type="entry name" value="ADH_Fe/GldA"/>
</dbReference>
<dbReference type="PANTHER" id="PTHR11496:SF104">
    <property type="entry name" value="3-DEOXY-ALPHA-D-MANNO-OCTULOSONATE 8-OXIDASE"/>
    <property type="match status" value="1"/>
</dbReference>
<dbReference type="GO" id="GO:0046872">
    <property type="term" value="F:metal ion binding"/>
    <property type="evidence" value="ECO:0007669"/>
    <property type="project" value="InterPro"/>
</dbReference>
<accession>A0A9D1H0G6</accession>
<dbReference type="AlphaFoldDB" id="A0A9D1H0G6"/>
<name>A0A9D1H0G6_9FIRM</name>
<evidence type="ECO:0000313" key="5">
    <source>
        <dbReference type="Proteomes" id="UP000824165"/>
    </source>
</evidence>
<dbReference type="PANTHER" id="PTHR11496">
    <property type="entry name" value="ALCOHOL DEHYDROGENASE"/>
    <property type="match status" value="1"/>
</dbReference>